<evidence type="ECO:0000313" key="2">
    <source>
        <dbReference type="EMBL" id="CCB70465.1"/>
    </source>
</evidence>
<feature type="signal peptide" evidence="1">
    <location>
        <begin position="1"/>
        <end position="18"/>
    </location>
</feature>
<dbReference type="HOGENOM" id="CLU_043652_0_0_10"/>
<dbReference type="STRING" id="1034807.FBFL15_2460"/>
<keyword evidence="3" id="KW-1185">Reference proteome</keyword>
<evidence type="ECO:0000256" key="1">
    <source>
        <dbReference type="SAM" id="SignalP"/>
    </source>
</evidence>
<dbReference type="InterPro" id="IPR011486">
    <property type="entry name" value="BBP2"/>
</dbReference>
<reference evidence="2 3" key="1">
    <citation type="journal article" date="2011" name="Appl. Environ. Microbiol.">
        <title>Complete genome sequence of the fish pathogen Flavobacterium branchiophilum.</title>
        <authorList>
            <consortium name="1:IP"/>
            <consortium name="Microbial Evolutionary Genomics,F-75015 Paris"/>
            <consortium name="France 2:CNRS"/>
            <consortium name="URA2171"/>
            <consortium name="F-75015 Paris,France 3:Unite de Virologie et Immunologie Mol."/>
            <consortium name="INRA,78352 Jouy en Josas Cedex"/>
            <consortium name="France. 4:Unite de Mathemathique"/>
            <consortium name="Informatique et Genome,INRA"/>
            <consortium name="78352 Jouy en Josas Cedex"/>
            <consortium name="France. 5:CEA/Genoscope"/>
            <consortium name="Evry"/>
            <consortium name="France"/>
            <person name="Touchon M."/>
            <person name="Barbier P."/>
            <person name="Bernardet J.F."/>
            <person name="Loux V."/>
            <person name="Vacherie B."/>
            <person name="Barbe V."/>
            <person name="Rocha E.P."/>
            <person name="Duchaud E."/>
        </authorList>
    </citation>
    <scope>NUCLEOTIDE SEQUENCE [LARGE SCALE GENOMIC DNA]</scope>
    <source>
        <strain evidence="2 3">FL-15</strain>
    </source>
</reference>
<gene>
    <name evidence="2" type="ordered locus">FBFL15_2460</name>
</gene>
<protein>
    <recommendedName>
        <fullName evidence="4">OmpL-like beta-barrel porin-2</fullName>
    </recommendedName>
</protein>
<evidence type="ECO:0008006" key="4">
    <source>
        <dbReference type="Google" id="ProtNLM"/>
    </source>
</evidence>
<feature type="chain" id="PRO_5003441192" description="OmpL-like beta-barrel porin-2" evidence="1">
    <location>
        <begin position="19"/>
        <end position="350"/>
    </location>
</feature>
<dbReference type="AlphaFoldDB" id="G2Z3L6"/>
<dbReference type="RefSeq" id="WP_014084924.1">
    <property type="nucleotide sequence ID" value="NC_016001.1"/>
</dbReference>
<dbReference type="Pfam" id="PF07642">
    <property type="entry name" value="BBP2"/>
    <property type="match status" value="1"/>
</dbReference>
<dbReference type="eggNOG" id="ENOG502Z88H">
    <property type="taxonomic scope" value="Bacteria"/>
</dbReference>
<evidence type="ECO:0000313" key="3">
    <source>
        <dbReference type="Proteomes" id="UP000009186"/>
    </source>
</evidence>
<organism evidence="2 3">
    <name type="scientific">Flavobacterium branchiophilum (strain FL-15)</name>
    <dbReference type="NCBI Taxonomy" id="1034807"/>
    <lineage>
        <taxon>Bacteria</taxon>
        <taxon>Pseudomonadati</taxon>
        <taxon>Bacteroidota</taxon>
        <taxon>Flavobacteriia</taxon>
        <taxon>Flavobacteriales</taxon>
        <taxon>Flavobacteriaceae</taxon>
        <taxon>Flavobacterium</taxon>
    </lineage>
</organism>
<dbReference type="KEGG" id="fbr:FBFL15_2460"/>
<sequence>MKKIILIFTLFLFSFSFSQENKELKTIFSGFIETYYSYDFNKNLNDTKVPFMYNFNRHNELNINIALLRAKLEFDNVYASIALHSGSYVEDNYASEKIKYLNEAFVGLYFDKLKKHSLEVGILPSYIGFESASTASNLTLSRSILAENSPYFMTGIKYNFKPSDKWNFAVLLTNGWQRIAKPNKEVAPSFGSQIVYKPSGDATFNWSTFVGKEYNGAGFAMRYFSNLYYDQKWNTKWRTIAGFDIGNQELSNKQSATWLSPIFIAQYSINPKWQAAFRTEYYQDKENVIIATSDAFEAFGFSLNLDYLPNSKVKLRNEARYMNSKNNVFADASSLVPSTLFWTTSLSFEF</sequence>
<dbReference type="Proteomes" id="UP000009186">
    <property type="component" value="Chromosome"/>
</dbReference>
<dbReference type="SUPFAM" id="SSF56935">
    <property type="entry name" value="Porins"/>
    <property type="match status" value="1"/>
</dbReference>
<name>G2Z3L6_FLABF</name>
<accession>G2Z3L6</accession>
<dbReference type="EMBL" id="FQ859183">
    <property type="protein sequence ID" value="CCB70465.1"/>
    <property type="molecule type" value="Genomic_DNA"/>
</dbReference>
<proteinExistence type="predicted"/>
<keyword evidence="1" id="KW-0732">Signal</keyword>